<feature type="transmembrane region" description="Helical" evidence="1">
    <location>
        <begin position="53"/>
        <end position="74"/>
    </location>
</feature>
<reference evidence="2 3" key="1">
    <citation type="journal article" date="2024" name="Int. J. Syst. Evol. Microbiol.">
        <title>Paenibacillus hexagrammi sp. nov., a novel bacterium isolated from the gut content of Hexagrammos agrammus.</title>
        <authorList>
            <person name="Jung H.K."/>
            <person name="Kim D.G."/>
            <person name="Zin H."/>
            <person name="Park J."/>
            <person name="Jung H."/>
            <person name="Kim Y.O."/>
            <person name="Kong H.J."/>
            <person name="Kim J.W."/>
            <person name="Kim Y.S."/>
        </authorList>
    </citation>
    <scope>NUCLEOTIDE SEQUENCE [LARGE SCALE GENOMIC DNA]</scope>
    <source>
        <strain evidence="2 3">YPD9-1</strain>
    </source>
</reference>
<keyword evidence="3" id="KW-1185">Reference proteome</keyword>
<evidence type="ECO:0000313" key="2">
    <source>
        <dbReference type="EMBL" id="UJF35568.1"/>
    </source>
</evidence>
<keyword evidence="1" id="KW-1133">Transmembrane helix</keyword>
<feature type="transmembrane region" description="Helical" evidence="1">
    <location>
        <begin position="86"/>
        <end position="110"/>
    </location>
</feature>
<organism evidence="2 3">
    <name type="scientific">Paenibacillus hexagrammi</name>
    <dbReference type="NCBI Taxonomy" id="2908839"/>
    <lineage>
        <taxon>Bacteria</taxon>
        <taxon>Bacillati</taxon>
        <taxon>Bacillota</taxon>
        <taxon>Bacilli</taxon>
        <taxon>Bacillales</taxon>
        <taxon>Paenibacillaceae</taxon>
        <taxon>Paenibacillus</taxon>
    </lineage>
</organism>
<dbReference type="Pfam" id="PF20064">
    <property type="entry name" value="DUF6463"/>
    <property type="match status" value="1"/>
</dbReference>
<accession>A0ABY3SNR2</accession>
<protein>
    <submittedName>
        <fullName evidence="2">DUF6463 family protein</fullName>
    </submittedName>
</protein>
<evidence type="ECO:0000256" key="1">
    <source>
        <dbReference type="SAM" id="Phobius"/>
    </source>
</evidence>
<keyword evidence="1" id="KW-0812">Transmembrane</keyword>
<dbReference type="EMBL" id="CP090978">
    <property type="protein sequence ID" value="UJF35568.1"/>
    <property type="molecule type" value="Genomic_DNA"/>
</dbReference>
<dbReference type="RefSeq" id="WP_235122129.1">
    <property type="nucleotide sequence ID" value="NZ_CP090978.1"/>
</dbReference>
<dbReference type="InterPro" id="IPR045590">
    <property type="entry name" value="DUF6463"/>
</dbReference>
<feature type="transmembrane region" description="Helical" evidence="1">
    <location>
        <begin position="12"/>
        <end position="33"/>
    </location>
</feature>
<dbReference type="Proteomes" id="UP001649230">
    <property type="component" value="Chromosome"/>
</dbReference>
<name>A0ABY3SNR2_9BACL</name>
<evidence type="ECO:0000313" key="3">
    <source>
        <dbReference type="Proteomes" id="UP001649230"/>
    </source>
</evidence>
<keyword evidence="1" id="KW-0472">Membrane</keyword>
<gene>
    <name evidence="2" type="ORF">L0M14_10975</name>
</gene>
<proteinExistence type="predicted"/>
<sequence length="119" mass="13393">MVNGIKRQMGLTLMLTGFLHTIVGLILFFKQLLPMISEGLWNTVRHGEWERGTAFWFIMFGFVLIVLGYLADWIMKKAGIPAPSIFGWMLLAICLIGVIVMPVSGFWLGLPQALILLLK</sequence>